<name>A0ABR8NG20_9ACTN</name>
<dbReference type="PANTHER" id="PTHR24421:SF37">
    <property type="entry name" value="SENSOR HISTIDINE KINASE NARS"/>
    <property type="match status" value="1"/>
</dbReference>
<keyword evidence="10" id="KW-0808">Transferase</keyword>
<feature type="region of interest" description="Disordered" evidence="21">
    <location>
        <begin position="722"/>
        <end position="750"/>
    </location>
</feature>
<feature type="transmembrane region" description="Helical" evidence="22">
    <location>
        <begin position="384"/>
        <end position="406"/>
    </location>
</feature>
<keyword evidence="25" id="KW-1185">Reference proteome</keyword>
<feature type="transmembrane region" description="Helical" evidence="22">
    <location>
        <begin position="225"/>
        <end position="243"/>
    </location>
</feature>
<evidence type="ECO:0000256" key="8">
    <source>
        <dbReference type="ARBA" id="ARBA00022485"/>
    </source>
</evidence>
<evidence type="ECO:0000256" key="21">
    <source>
        <dbReference type="SAM" id="MobiDB-lite"/>
    </source>
</evidence>
<evidence type="ECO:0000256" key="20">
    <source>
        <dbReference type="ARBA" id="ARBA00030800"/>
    </source>
</evidence>
<evidence type="ECO:0000256" key="4">
    <source>
        <dbReference type="ARBA" id="ARBA00004651"/>
    </source>
</evidence>
<dbReference type="InterPro" id="IPR003594">
    <property type="entry name" value="HATPase_dom"/>
</dbReference>
<feature type="transmembrane region" description="Helical" evidence="22">
    <location>
        <begin position="129"/>
        <end position="150"/>
    </location>
</feature>
<keyword evidence="13 24" id="KW-0418">Kinase</keyword>
<comment type="cofactor">
    <cofactor evidence="2">
        <name>[4Fe-4S] cluster</name>
        <dbReference type="ChEBI" id="CHEBI:49883"/>
    </cofactor>
</comment>
<feature type="transmembrane region" description="Helical" evidence="22">
    <location>
        <begin position="359"/>
        <end position="378"/>
    </location>
</feature>
<dbReference type="SMART" id="SM00387">
    <property type="entry name" value="HATPase_c"/>
    <property type="match status" value="1"/>
</dbReference>
<protein>
    <recommendedName>
        <fullName evidence="6">Oxygen sensor histidine kinase NreB</fullName>
        <ecNumber evidence="5">2.7.13.3</ecNumber>
    </recommendedName>
    <alternativeName>
        <fullName evidence="20">Nitrogen regulation protein B</fullName>
    </alternativeName>
</protein>
<evidence type="ECO:0000256" key="18">
    <source>
        <dbReference type="ARBA" id="ARBA00023136"/>
    </source>
</evidence>
<dbReference type="Gene3D" id="3.30.565.10">
    <property type="entry name" value="Histidine kinase-like ATPase, C-terminal domain"/>
    <property type="match status" value="1"/>
</dbReference>
<evidence type="ECO:0000313" key="25">
    <source>
        <dbReference type="Proteomes" id="UP000618818"/>
    </source>
</evidence>
<evidence type="ECO:0000256" key="13">
    <source>
        <dbReference type="ARBA" id="ARBA00022777"/>
    </source>
</evidence>
<keyword evidence="16" id="KW-0902">Two-component regulatory system</keyword>
<dbReference type="InterPro" id="IPR050482">
    <property type="entry name" value="Sensor_HK_TwoCompSys"/>
</dbReference>
<feature type="transmembrane region" description="Helical" evidence="22">
    <location>
        <begin position="190"/>
        <end position="213"/>
    </location>
</feature>
<evidence type="ECO:0000256" key="5">
    <source>
        <dbReference type="ARBA" id="ARBA00012438"/>
    </source>
</evidence>
<evidence type="ECO:0000256" key="3">
    <source>
        <dbReference type="ARBA" id="ARBA00004496"/>
    </source>
</evidence>
<evidence type="ECO:0000256" key="16">
    <source>
        <dbReference type="ARBA" id="ARBA00023012"/>
    </source>
</evidence>
<keyword evidence="15" id="KW-0408">Iron</keyword>
<feature type="transmembrane region" description="Helical" evidence="22">
    <location>
        <begin position="328"/>
        <end position="347"/>
    </location>
</feature>
<evidence type="ECO:0000256" key="22">
    <source>
        <dbReference type="SAM" id="Phobius"/>
    </source>
</evidence>
<dbReference type="InterPro" id="IPR005467">
    <property type="entry name" value="His_kinase_dom"/>
</dbReference>
<dbReference type="RefSeq" id="WP_191196534.1">
    <property type="nucleotide sequence ID" value="NZ_JACXYZ010000003.1"/>
</dbReference>
<dbReference type="SUPFAM" id="SSF55874">
    <property type="entry name" value="ATPase domain of HSP90 chaperone/DNA topoisomerase II/histidine kinase"/>
    <property type="match status" value="1"/>
</dbReference>
<evidence type="ECO:0000256" key="12">
    <source>
        <dbReference type="ARBA" id="ARBA00022723"/>
    </source>
</evidence>
<comment type="catalytic activity">
    <reaction evidence="1">
        <text>ATP + protein L-histidine = ADP + protein N-phospho-L-histidine.</text>
        <dbReference type="EC" id="2.7.13.3"/>
    </reaction>
</comment>
<evidence type="ECO:0000256" key="9">
    <source>
        <dbReference type="ARBA" id="ARBA00022490"/>
    </source>
</evidence>
<comment type="subcellular location">
    <subcellularLocation>
        <location evidence="4">Cell membrane</location>
        <topology evidence="4">Multi-pass membrane protein</topology>
    </subcellularLocation>
    <subcellularLocation>
        <location evidence="3">Cytoplasm</location>
    </subcellularLocation>
</comment>
<evidence type="ECO:0000256" key="14">
    <source>
        <dbReference type="ARBA" id="ARBA00022989"/>
    </source>
</evidence>
<proteinExistence type="predicted"/>
<organism evidence="24 25">
    <name type="scientific">Nocardioides cavernae</name>
    <dbReference type="NCBI Taxonomy" id="1921566"/>
    <lineage>
        <taxon>Bacteria</taxon>
        <taxon>Bacillati</taxon>
        <taxon>Actinomycetota</taxon>
        <taxon>Actinomycetes</taxon>
        <taxon>Propionibacteriales</taxon>
        <taxon>Nocardioidaceae</taxon>
        <taxon>Nocardioides</taxon>
    </lineage>
</organism>
<dbReference type="EMBL" id="JACXYZ010000003">
    <property type="protein sequence ID" value="MBD3926686.1"/>
    <property type="molecule type" value="Genomic_DNA"/>
</dbReference>
<dbReference type="InterPro" id="IPR036890">
    <property type="entry name" value="HATPase_C_sf"/>
</dbReference>
<evidence type="ECO:0000256" key="19">
    <source>
        <dbReference type="ARBA" id="ARBA00024827"/>
    </source>
</evidence>
<dbReference type="Pfam" id="PF07730">
    <property type="entry name" value="HisKA_3"/>
    <property type="match status" value="1"/>
</dbReference>
<dbReference type="EC" id="2.7.13.3" evidence="5"/>
<comment type="caution">
    <text evidence="24">The sequence shown here is derived from an EMBL/GenBank/DDBJ whole genome shotgun (WGS) entry which is preliminary data.</text>
</comment>
<feature type="transmembrane region" description="Helical" evidence="22">
    <location>
        <begin position="289"/>
        <end position="308"/>
    </location>
</feature>
<feature type="domain" description="Histidine kinase" evidence="23">
    <location>
        <begin position="662"/>
        <end position="746"/>
    </location>
</feature>
<evidence type="ECO:0000256" key="2">
    <source>
        <dbReference type="ARBA" id="ARBA00001966"/>
    </source>
</evidence>
<evidence type="ECO:0000256" key="7">
    <source>
        <dbReference type="ARBA" id="ARBA00022475"/>
    </source>
</evidence>
<evidence type="ECO:0000256" key="15">
    <source>
        <dbReference type="ARBA" id="ARBA00023004"/>
    </source>
</evidence>
<feature type="transmembrane region" description="Helical" evidence="22">
    <location>
        <begin position="157"/>
        <end position="178"/>
    </location>
</feature>
<dbReference type="GO" id="GO:0016301">
    <property type="term" value="F:kinase activity"/>
    <property type="evidence" value="ECO:0007669"/>
    <property type="project" value="UniProtKB-KW"/>
</dbReference>
<evidence type="ECO:0000256" key="11">
    <source>
        <dbReference type="ARBA" id="ARBA00022692"/>
    </source>
</evidence>
<evidence type="ECO:0000313" key="24">
    <source>
        <dbReference type="EMBL" id="MBD3926686.1"/>
    </source>
</evidence>
<dbReference type="Proteomes" id="UP000618818">
    <property type="component" value="Unassembled WGS sequence"/>
</dbReference>
<keyword evidence="8" id="KW-0004">4Fe-4S</keyword>
<evidence type="ECO:0000256" key="1">
    <source>
        <dbReference type="ARBA" id="ARBA00000085"/>
    </source>
</evidence>
<keyword evidence="12" id="KW-0479">Metal-binding</keyword>
<gene>
    <name evidence="24" type="ORF">IEZ26_18855</name>
</gene>
<keyword evidence="7" id="KW-1003">Cell membrane</keyword>
<feature type="region of interest" description="Disordered" evidence="21">
    <location>
        <begin position="697"/>
        <end position="716"/>
    </location>
</feature>
<keyword evidence="14 22" id="KW-1133">Transmembrane helix</keyword>
<keyword evidence="11 22" id="KW-0812">Transmembrane</keyword>
<evidence type="ECO:0000256" key="10">
    <source>
        <dbReference type="ARBA" id="ARBA00022679"/>
    </source>
</evidence>
<feature type="transmembrane region" description="Helical" evidence="22">
    <location>
        <begin position="255"/>
        <end position="277"/>
    </location>
</feature>
<keyword evidence="9" id="KW-0963">Cytoplasm</keyword>
<dbReference type="PROSITE" id="PS50109">
    <property type="entry name" value="HIS_KIN"/>
    <property type="match status" value="1"/>
</dbReference>
<keyword evidence="18 22" id="KW-0472">Membrane</keyword>
<comment type="function">
    <text evidence="19">Member of the two-component regulatory system NreB/NreC involved in the control of dissimilatory nitrate/nitrite reduction in response to oxygen. NreB functions as a direct oxygen sensor histidine kinase which is autophosphorylated, in the absence of oxygen, probably at the conserved histidine residue, and transfers its phosphate group probably to a conserved aspartate residue of NreC. NreB/NreC activates the expression of the nitrate (narGHJI) and nitrite (nir) reductase operons, as well as the putative nitrate transporter gene narT.</text>
</comment>
<dbReference type="CDD" id="cd16917">
    <property type="entry name" value="HATPase_UhpB-NarQ-NarX-like"/>
    <property type="match status" value="1"/>
</dbReference>
<sequence length="750" mass="78172">MARTSRLLVLAVAWAVPVCWTVLALLAGPSDGTSLSSRLLPTAGARWVDTVHVRATYGETALRPGDEVQAVDGRALDDWADGTGDLDGVRREVGDVVRYEVRRPGAGLDLIQQVDVTLHRYPLAAAVRAAPHVVLLPVLLLVLGSLVFWSRPSAAPAWAFLVAAALLPATLTSTPLGLGVVDLAGARGTWPAAVGEAMAVLGLVALMLAVALLTRPEGRGRWVTAVLLAAPAVGYAVWVAALFDGAGSALEQQWVLATVWAPALWAAVPALLVIATLAHLRARGRSDVLATRLALLGVGAGVGAWLVLGPVPDLLTGEPLLREDLLVLLGGGLAVACVAVAAGRYHLGEIEPRVRRGLVQALVLVVVGAAFAGAVRAVDAAADISAGSMLAGGLLALLLLPAGVAVQRTVRRVVYGDREFPDRVVSDLRRLDALTAPEDALREALELLARRLHLSYAAVDVLATPTSGPIAAAIGAPTGTPATVDLSVGGTTVGRLRVEVDAGHDPFGPGDRRLLEDVGTQVGALVQAVTANRELQVSRQRLVAAREEERRRLRRDLHDGLGPSLASLAMRLEAASDLIDDDPEQAANLVSRLSDQAREGIGEVRRLVEGLRPPALDQLGLVSALRHRAAEHGSAGAGVPWSVEAGDDIEPLPAAVEVAAYRIVVEAVTNVQRHSGADRCVVRLAREDGDLHIDVSDTGSGLAPDRRPGVGLSSMRERAEELGGSFEAGDRPGGGTVVQVRLPLDEGPPA</sequence>
<dbReference type="Gene3D" id="1.20.5.1930">
    <property type="match status" value="1"/>
</dbReference>
<dbReference type="PRINTS" id="PR00344">
    <property type="entry name" value="BCTRLSENSOR"/>
</dbReference>
<dbReference type="PANTHER" id="PTHR24421">
    <property type="entry name" value="NITRATE/NITRITE SENSOR PROTEIN NARX-RELATED"/>
    <property type="match status" value="1"/>
</dbReference>
<dbReference type="InterPro" id="IPR011712">
    <property type="entry name" value="Sig_transdc_His_kin_sub3_dim/P"/>
</dbReference>
<evidence type="ECO:0000256" key="6">
    <source>
        <dbReference type="ARBA" id="ARBA00017322"/>
    </source>
</evidence>
<evidence type="ECO:0000256" key="17">
    <source>
        <dbReference type="ARBA" id="ARBA00023014"/>
    </source>
</evidence>
<dbReference type="InterPro" id="IPR004358">
    <property type="entry name" value="Sig_transdc_His_kin-like_C"/>
</dbReference>
<evidence type="ECO:0000259" key="23">
    <source>
        <dbReference type="PROSITE" id="PS50109"/>
    </source>
</evidence>
<dbReference type="Pfam" id="PF02518">
    <property type="entry name" value="HATPase_c"/>
    <property type="match status" value="1"/>
</dbReference>
<keyword evidence="17" id="KW-0411">Iron-sulfur</keyword>
<accession>A0ABR8NG20</accession>
<reference evidence="24 25" key="1">
    <citation type="submission" date="2020-09" db="EMBL/GenBank/DDBJ databases">
        <title>novel species in genus Nocardioides.</title>
        <authorList>
            <person name="Zhang G."/>
        </authorList>
    </citation>
    <scope>NUCLEOTIDE SEQUENCE [LARGE SCALE GENOMIC DNA]</scope>
    <source>
        <strain evidence="24 25">KCTC 39551</strain>
    </source>
</reference>